<dbReference type="InterPro" id="IPR045093">
    <property type="entry name" value="Cullin"/>
</dbReference>
<evidence type="ECO:0000256" key="4">
    <source>
        <dbReference type="SAM" id="Coils"/>
    </source>
</evidence>
<dbReference type="GO" id="GO:0006511">
    <property type="term" value="P:ubiquitin-dependent protein catabolic process"/>
    <property type="evidence" value="ECO:0007669"/>
    <property type="project" value="InterPro"/>
</dbReference>
<dbReference type="SUPFAM" id="SSF75632">
    <property type="entry name" value="Cullin homology domain"/>
    <property type="match status" value="1"/>
</dbReference>
<dbReference type="Gene3D" id="1.20.1310.10">
    <property type="entry name" value="Cullin Repeats"/>
    <property type="match status" value="2"/>
</dbReference>
<gene>
    <name evidence="6" type="ORF">QYM36_017381</name>
</gene>
<reference evidence="6" key="1">
    <citation type="submission" date="2023-07" db="EMBL/GenBank/DDBJ databases">
        <title>Chromosome-level genome assembly of Artemia franciscana.</title>
        <authorList>
            <person name="Jo E."/>
        </authorList>
    </citation>
    <scope>NUCLEOTIDE SEQUENCE</scope>
    <source>
        <tissue evidence="6">Whole body</tissue>
    </source>
</reference>
<evidence type="ECO:0000259" key="5">
    <source>
        <dbReference type="PROSITE" id="PS50069"/>
    </source>
</evidence>
<dbReference type="PANTHER" id="PTHR11932">
    <property type="entry name" value="CULLIN"/>
    <property type="match status" value="1"/>
</dbReference>
<dbReference type="SUPFAM" id="SSF74788">
    <property type="entry name" value="Cullin repeat-like"/>
    <property type="match status" value="2"/>
</dbReference>
<dbReference type="InterPro" id="IPR036317">
    <property type="entry name" value="Cullin_homology_sf"/>
</dbReference>
<dbReference type="Gene3D" id="1.10.10.10">
    <property type="entry name" value="Winged helix-like DNA-binding domain superfamily/Winged helix DNA-binding domain"/>
    <property type="match status" value="1"/>
</dbReference>
<evidence type="ECO:0000256" key="2">
    <source>
        <dbReference type="PROSITE-ProRule" id="PRU00330"/>
    </source>
</evidence>
<evidence type="ECO:0000256" key="3">
    <source>
        <dbReference type="RuleBase" id="RU003829"/>
    </source>
</evidence>
<dbReference type="SMART" id="SM00884">
    <property type="entry name" value="Cullin_Nedd8"/>
    <property type="match status" value="1"/>
</dbReference>
<feature type="domain" description="Cullin family profile" evidence="5">
    <location>
        <begin position="450"/>
        <end position="671"/>
    </location>
</feature>
<dbReference type="PROSITE" id="PS50069">
    <property type="entry name" value="CULLIN_2"/>
    <property type="match status" value="1"/>
</dbReference>
<dbReference type="GO" id="GO:0031625">
    <property type="term" value="F:ubiquitin protein ligase binding"/>
    <property type="evidence" value="ECO:0007669"/>
    <property type="project" value="InterPro"/>
</dbReference>
<dbReference type="InterPro" id="IPR059120">
    <property type="entry name" value="Cullin-like_AB"/>
</dbReference>
<dbReference type="SUPFAM" id="SSF46785">
    <property type="entry name" value="Winged helix' DNA-binding domain"/>
    <property type="match status" value="1"/>
</dbReference>
<dbReference type="EMBL" id="JAVRJZ010000021">
    <property type="protein sequence ID" value="KAK2705319.1"/>
    <property type="molecule type" value="Genomic_DNA"/>
</dbReference>
<dbReference type="AlphaFoldDB" id="A0AA88H7Y2"/>
<dbReference type="InterPro" id="IPR019559">
    <property type="entry name" value="Cullin_neddylation_domain"/>
</dbReference>
<proteinExistence type="inferred from homology"/>
<keyword evidence="4" id="KW-0175">Coiled coil</keyword>
<dbReference type="InterPro" id="IPR036390">
    <property type="entry name" value="WH_DNA-bd_sf"/>
</dbReference>
<name>A0AA88H7Y2_ARTSF</name>
<keyword evidence="7" id="KW-1185">Reference proteome</keyword>
<dbReference type="InterPro" id="IPR001373">
    <property type="entry name" value="Cullin_N"/>
</dbReference>
<dbReference type="SMART" id="SM00182">
    <property type="entry name" value="CULLIN"/>
    <property type="match status" value="1"/>
</dbReference>
<dbReference type="InterPro" id="IPR016159">
    <property type="entry name" value="Cullin_repeat-like_dom_sf"/>
</dbReference>
<evidence type="ECO:0000313" key="7">
    <source>
        <dbReference type="Proteomes" id="UP001187531"/>
    </source>
</evidence>
<evidence type="ECO:0000313" key="6">
    <source>
        <dbReference type="EMBL" id="KAK2705319.1"/>
    </source>
</evidence>
<dbReference type="Pfam" id="PF00888">
    <property type="entry name" value="Cullin"/>
    <property type="match status" value="2"/>
</dbReference>
<dbReference type="InterPro" id="IPR036388">
    <property type="entry name" value="WH-like_DNA-bd_sf"/>
</dbReference>
<feature type="coiled-coil region" evidence="4">
    <location>
        <begin position="269"/>
        <end position="314"/>
    </location>
</feature>
<comment type="similarity">
    <text evidence="1 2 3">Belongs to the cullin family.</text>
</comment>
<sequence length="796" mass="94364">MDTMSLAPKEYDIDKEFDEVWRIINDILTEDYSGYHELFNKTVKFIDNDYTIHKFMEKFEHRIENHVKLLNTKISAADDLLYKYSICCASFYKGMHWVDVGCDIINRTNDMSNDMSFKNDKPKLRDIGIKAWVKLVMESRKPSLTEEIMKSINNFRNECNINYDKEWKILQQTINSFLGVMTKPVRKHDTVDDKENENERKKTYSELCSDFRNDYVANANIYYKNFVKKTKSVHRPELYLEEISRCYEMEKKILDSLFIQEEEVFRYFFKFEKNEKEKKEEKIKNEEVIKKEKEEKEEKIKKEENEEKEEMKRLSTIILEEVIKELKQTMVDENIGYFREGLAILTKKEDETVLSKVYDTLKLFKEETLTELAKIVEKHITDIGIKSLEKIDRDNHDNPIDFVNEALSIYSKYSNMIYVCFKDNHYFIKARDKAICSFLNAKHNNRGISMSAQYLAKYYDKILKEKGNDDKLDITLFRYLDDKDLFERYYAKYLAKRLISGSSHNSDKEEKMISKFKENCGYEYCRKFQQIYKDKSISDDLNSKFVEHLKVKDKEFHYKFVPHIASQGSWPFSIISTPGFILPITLEESLSEFEGFYNALFQGKKLTWVYDMSTVDVQLTYTKKYYIATMSVFQSAILMQFESTEELTYSQLLGATNLKDNQLLRNLNGLIEQKILICNASHLHPETPIRLNLMFENKKAKFKVPLPQPPRTPAKENEDKVFLDKERMFYLEAVIVRIMKAKKSMTRNALVEETINQARSRFCPGVKLINKAIQRLLEKEYIEGPEKNSNTFKYVA</sequence>
<dbReference type="Gene3D" id="3.30.230.130">
    <property type="entry name" value="Cullin, Chain C, Domain 2"/>
    <property type="match status" value="1"/>
</dbReference>
<comment type="caution">
    <text evidence="6">The sequence shown here is derived from an EMBL/GenBank/DDBJ whole genome shotgun (WGS) entry which is preliminary data.</text>
</comment>
<dbReference type="Proteomes" id="UP001187531">
    <property type="component" value="Unassembled WGS sequence"/>
</dbReference>
<evidence type="ECO:0000256" key="1">
    <source>
        <dbReference type="ARBA" id="ARBA00006019"/>
    </source>
</evidence>
<dbReference type="Pfam" id="PF26557">
    <property type="entry name" value="Cullin_AB"/>
    <property type="match status" value="1"/>
</dbReference>
<protein>
    <recommendedName>
        <fullName evidence="5">Cullin family profile domain-containing protein</fullName>
    </recommendedName>
</protein>
<dbReference type="Pfam" id="PF10557">
    <property type="entry name" value="Cullin_Nedd8"/>
    <property type="match status" value="1"/>
</dbReference>
<accession>A0AA88H7Y2</accession>
<dbReference type="InterPro" id="IPR016158">
    <property type="entry name" value="Cullin_homology"/>
</dbReference>
<organism evidence="6 7">
    <name type="scientific">Artemia franciscana</name>
    <name type="common">Brine shrimp</name>
    <name type="synonym">Artemia sanfranciscana</name>
    <dbReference type="NCBI Taxonomy" id="6661"/>
    <lineage>
        <taxon>Eukaryota</taxon>
        <taxon>Metazoa</taxon>
        <taxon>Ecdysozoa</taxon>
        <taxon>Arthropoda</taxon>
        <taxon>Crustacea</taxon>
        <taxon>Branchiopoda</taxon>
        <taxon>Anostraca</taxon>
        <taxon>Artemiidae</taxon>
        <taxon>Artemia</taxon>
    </lineage>
</organism>